<evidence type="ECO:0000313" key="5">
    <source>
        <dbReference type="EMBL" id="MBJ7603629.1"/>
    </source>
</evidence>
<evidence type="ECO:0000256" key="3">
    <source>
        <dbReference type="ARBA" id="ARBA00023204"/>
    </source>
</evidence>
<dbReference type="PANTHER" id="PTHR12159">
    <property type="entry name" value="G/T AND G/U MISMATCH-SPECIFIC DNA GLYCOSYLASE"/>
    <property type="match status" value="1"/>
</dbReference>
<dbReference type="SMART" id="SM00986">
    <property type="entry name" value="UDG"/>
    <property type="match status" value="1"/>
</dbReference>
<sequence>MLQRVWRPNRAELAAARDRQIADVLAPGLRVVFCGINPGLYSGAVGHHFARPGNRFWPTLHLSGFTDGQLSPFEDRDLLGFGLGCTNLISRTTARADELAPQEFSEGAERLREKLERFRPVWLALLGIGAYRLGFGRPRAAIGEQPDRIGPTRVWLLPNPSGLNAHYQRDALADAFRELRASC</sequence>
<reference evidence="5 6" key="1">
    <citation type="submission" date="2020-10" db="EMBL/GenBank/DDBJ databases">
        <title>Ca. Dormibacterota MAGs.</title>
        <authorList>
            <person name="Montgomery K."/>
        </authorList>
    </citation>
    <scope>NUCLEOTIDE SEQUENCE [LARGE SCALE GENOMIC DNA]</scope>
    <source>
        <strain evidence="5">SC8811_S16_3</strain>
    </source>
</reference>
<dbReference type="AlphaFoldDB" id="A0A934KDR6"/>
<organism evidence="5 6">
    <name type="scientific">Candidatus Dormiibacter inghamiae</name>
    <dbReference type="NCBI Taxonomy" id="3127013"/>
    <lineage>
        <taxon>Bacteria</taxon>
        <taxon>Bacillati</taxon>
        <taxon>Candidatus Dormiibacterota</taxon>
        <taxon>Candidatus Dormibacteria</taxon>
        <taxon>Candidatus Dormibacterales</taxon>
        <taxon>Candidatus Dormibacteraceae</taxon>
        <taxon>Candidatus Dormiibacter</taxon>
    </lineage>
</organism>
<keyword evidence="2 5" id="KW-0378">Hydrolase</keyword>
<keyword evidence="5" id="KW-0326">Glycosidase</keyword>
<evidence type="ECO:0000256" key="2">
    <source>
        <dbReference type="ARBA" id="ARBA00022801"/>
    </source>
</evidence>
<proteinExistence type="predicted"/>
<dbReference type="SUPFAM" id="SSF52141">
    <property type="entry name" value="Uracil-DNA glycosylase-like"/>
    <property type="match status" value="1"/>
</dbReference>
<evidence type="ECO:0000256" key="1">
    <source>
        <dbReference type="ARBA" id="ARBA00022763"/>
    </source>
</evidence>
<dbReference type="PANTHER" id="PTHR12159:SF9">
    <property type="entry name" value="G_T MISMATCH-SPECIFIC THYMINE DNA GLYCOSYLASE"/>
    <property type="match status" value="1"/>
</dbReference>
<feature type="domain" description="Uracil-DNA glycosylase-like" evidence="4">
    <location>
        <begin position="22"/>
        <end position="180"/>
    </location>
</feature>
<dbReference type="GO" id="GO:0006285">
    <property type="term" value="P:base-excision repair, AP site formation"/>
    <property type="evidence" value="ECO:0007669"/>
    <property type="project" value="InterPro"/>
</dbReference>
<dbReference type="EC" id="3.2.2.28" evidence="5"/>
<evidence type="ECO:0000313" key="6">
    <source>
        <dbReference type="Proteomes" id="UP000620075"/>
    </source>
</evidence>
<dbReference type="Gene3D" id="3.40.470.10">
    <property type="entry name" value="Uracil-DNA glycosylase-like domain"/>
    <property type="match status" value="1"/>
</dbReference>
<dbReference type="Proteomes" id="UP000620075">
    <property type="component" value="Unassembled WGS sequence"/>
</dbReference>
<keyword evidence="1" id="KW-0227">DNA damage</keyword>
<protein>
    <submittedName>
        <fullName evidence="5">G/U mismatch-specific DNA glycosylase</fullName>
        <ecNumber evidence="5">3.2.2.28</ecNumber>
    </submittedName>
</protein>
<dbReference type="NCBIfam" id="NF007570">
    <property type="entry name" value="PRK10201.1"/>
    <property type="match status" value="1"/>
</dbReference>
<dbReference type="Pfam" id="PF03167">
    <property type="entry name" value="UDG"/>
    <property type="match status" value="1"/>
</dbReference>
<dbReference type="GO" id="GO:0008263">
    <property type="term" value="F:pyrimidine-specific mismatch base pair DNA N-glycosylase activity"/>
    <property type="evidence" value="ECO:0007669"/>
    <property type="project" value="TreeGrafter"/>
</dbReference>
<dbReference type="GO" id="GO:0004844">
    <property type="term" value="F:uracil DNA N-glycosylase activity"/>
    <property type="evidence" value="ECO:0007669"/>
    <property type="project" value="TreeGrafter"/>
</dbReference>
<dbReference type="InterPro" id="IPR036895">
    <property type="entry name" value="Uracil-DNA_glycosylase-like_sf"/>
</dbReference>
<dbReference type="InterPro" id="IPR015637">
    <property type="entry name" value="MUG/TDG"/>
</dbReference>
<comment type="caution">
    <text evidence="5">The sequence shown here is derived from an EMBL/GenBank/DDBJ whole genome shotgun (WGS) entry which is preliminary data.</text>
</comment>
<name>A0A934KDR6_9BACT</name>
<evidence type="ECO:0000259" key="4">
    <source>
        <dbReference type="SMART" id="SM00986"/>
    </source>
</evidence>
<dbReference type="CDD" id="cd10028">
    <property type="entry name" value="UDG-F2_TDG_MUG"/>
    <property type="match status" value="1"/>
</dbReference>
<dbReference type="InterPro" id="IPR005122">
    <property type="entry name" value="Uracil-DNA_glycosylase-like"/>
</dbReference>
<dbReference type="EMBL" id="JAEKNQ010000040">
    <property type="protein sequence ID" value="MBJ7603629.1"/>
    <property type="molecule type" value="Genomic_DNA"/>
</dbReference>
<keyword evidence="3" id="KW-0234">DNA repair</keyword>
<gene>
    <name evidence="5" type="primary">mug</name>
    <name evidence="5" type="ORF">JF888_10630</name>
</gene>
<accession>A0A934KDR6</accession>
<dbReference type="SMART" id="SM00987">
    <property type="entry name" value="UreE_C"/>
    <property type="match status" value="1"/>
</dbReference>